<dbReference type="PANTHER" id="PTHR42928">
    <property type="entry name" value="TRICARBOXYLATE-BINDING PROTEIN"/>
    <property type="match status" value="1"/>
</dbReference>
<evidence type="ECO:0000256" key="1">
    <source>
        <dbReference type="ARBA" id="ARBA00006987"/>
    </source>
</evidence>
<evidence type="ECO:0000313" key="3">
    <source>
        <dbReference type="EMBL" id="ABG62444.1"/>
    </source>
</evidence>
<dbReference type="eggNOG" id="COG3181">
    <property type="taxonomic scope" value="Bacteria"/>
</dbReference>
<organism evidence="3">
    <name type="scientific">Chelativorans sp. (strain BNC1)</name>
    <dbReference type="NCBI Taxonomy" id="266779"/>
    <lineage>
        <taxon>Bacteria</taxon>
        <taxon>Pseudomonadati</taxon>
        <taxon>Pseudomonadota</taxon>
        <taxon>Alphaproteobacteria</taxon>
        <taxon>Hyphomicrobiales</taxon>
        <taxon>Phyllobacteriaceae</taxon>
        <taxon>Chelativorans</taxon>
    </lineage>
</organism>
<dbReference type="HOGENOM" id="CLU_045683_1_1_5"/>
<dbReference type="PANTHER" id="PTHR42928:SF5">
    <property type="entry name" value="BLR1237 PROTEIN"/>
    <property type="match status" value="1"/>
</dbReference>
<dbReference type="AlphaFoldDB" id="Q11JI1"/>
<feature type="chain" id="PRO_5004180348" evidence="2">
    <location>
        <begin position="24"/>
        <end position="316"/>
    </location>
</feature>
<dbReference type="OrthoDB" id="7243230at2"/>
<gene>
    <name evidence="3" type="ordered locus">Meso_1047</name>
</gene>
<keyword evidence="2" id="KW-0732">Signal</keyword>
<evidence type="ECO:0000256" key="2">
    <source>
        <dbReference type="SAM" id="SignalP"/>
    </source>
</evidence>
<name>Q11JI1_CHESB</name>
<dbReference type="Gene3D" id="3.40.190.150">
    <property type="entry name" value="Bordetella uptake gene, domain 1"/>
    <property type="match status" value="1"/>
</dbReference>
<dbReference type="KEGG" id="mes:Meso_1047"/>
<sequence precursor="true">MRAICAMASFVAAAGLLVLPAHAEYPEGPITFIVPYSPGGGTDIGVRTWQPYMEQCLGGTIVVQNKPGGGAILGMAELAKSYPDGYTLGSTNTPNVYTNAISGEVPWQLDSFVFLGALVGGRSTIVVREDSPLQSVADLVQMAKDKGGAVNVGMSALGGDDHFMLIQVAKATGLNFTYIPMNDSPTVRNALMGGHIDITAMSHAEAATLKGSIRPISVASEERVELWPEVATLKEQGYDVVSGSNHVISAPKGIPEEVEQKWSSCLQEVGKNPDFIADAKKRSVPLVVMSADETRNYITKDDTFLRALWAEDPWIK</sequence>
<dbReference type="PIRSF" id="PIRSF017082">
    <property type="entry name" value="YflP"/>
    <property type="match status" value="1"/>
</dbReference>
<dbReference type="SUPFAM" id="SSF53850">
    <property type="entry name" value="Periplasmic binding protein-like II"/>
    <property type="match status" value="1"/>
</dbReference>
<accession>Q11JI1</accession>
<reference evidence="3" key="1">
    <citation type="submission" date="2006-06" db="EMBL/GenBank/DDBJ databases">
        <title>Complete sequence of chromosome of Chelativorans sp. BNC1.</title>
        <authorList>
            <consortium name="US DOE Joint Genome Institute"/>
            <person name="Copeland A."/>
            <person name="Lucas S."/>
            <person name="Lapidus A."/>
            <person name="Barry K."/>
            <person name="Detter J.C."/>
            <person name="Glavina del Rio T."/>
            <person name="Hammon N."/>
            <person name="Israni S."/>
            <person name="Dalin E."/>
            <person name="Tice H."/>
            <person name="Pitluck S."/>
            <person name="Chertkov O."/>
            <person name="Brettin T."/>
            <person name="Bruce D."/>
            <person name="Han C."/>
            <person name="Tapia R."/>
            <person name="Gilna P."/>
            <person name="Schmutz J."/>
            <person name="Larimer F."/>
            <person name="Land M."/>
            <person name="Hauser L."/>
            <person name="Kyrpides N."/>
            <person name="Mikhailova N."/>
            <person name="Richardson P."/>
        </authorList>
    </citation>
    <scope>NUCLEOTIDE SEQUENCE</scope>
    <source>
        <strain evidence="3">BNC1</strain>
    </source>
</reference>
<comment type="similarity">
    <text evidence="1">Belongs to the UPF0065 (bug) family.</text>
</comment>
<dbReference type="CDD" id="cd07012">
    <property type="entry name" value="PBP2_Bug_TTT"/>
    <property type="match status" value="1"/>
</dbReference>
<protein>
    <submittedName>
        <fullName evidence="3">Uncharacterized protein UPF0065</fullName>
    </submittedName>
</protein>
<feature type="signal peptide" evidence="2">
    <location>
        <begin position="1"/>
        <end position="23"/>
    </location>
</feature>
<dbReference type="Gene3D" id="3.40.190.10">
    <property type="entry name" value="Periplasmic binding protein-like II"/>
    <property type="match status" value="1"/>
</dbReference>
<proteinExistence type="inferred from homology"/>
<dbReference type="STRING" id="266779.Meso_1047"/>
<dbReference type="Pfam" id="PF03401">
    <property type="entry name" value="TctC"/>
    <property type="match status" value="1"/>
</dbReference>
<dbReference type="EMBL" id="CP000390">
    <property type="protein sequence ID" value="ABG62444.1"/>
    <property type="molecule type" value="Genomic_DNA"/>
</dbReference>
<dbReference type="InterPro" id="IPR042100">
    <property type="entry name" value="Bug_dom1"/>
</dbReference>
<dbReference type="InterPro" id="IPR005064">
    <property type="entry name" value="BUG"/>
</dbReference>